<evidence type="ECO:0000256" key="3">
    <source>
        <dbReference type="ARBA" id="ARBA00022801"/>
    </source>
</evidence>
<gene>
    <name evidence="5" type="ORF">TS85_16600</name>
</gene>
<dbReference type="NCBIfam" id="TIGR00685">
    <property type="entry name" value="T6PP"/>
    <property type="match status" value="1"/>
</dbReference>
<comment type="similarity">
    <text evidence="2 4">Belongs to the trehalose phosphatase family.</text>
</comment>
<dbReference type="Pfam" id="PF02358">
    <property type="entry name" value="Trehalose_PPase"/>
    <property type="match status" value="1"/>
</dbReference>
<dbReference type="AlphaFoldDB" id="A0A7U4JA69"/>
<reference evidence="5 6" key="2">
    <citation type="submission" date="2015-02" db="EMBL/GenBank/DDBJ databases">
        <title>The complete genome of Sphingomonas hengshuiensis sp. WHSC-8 isolated from soil of Hengshui Lake.</title>
        <authorList>
            <person name="Wei S."/>
            <person name="Guo J."/>
            <person name="Su C."/>
            <person name="Wu R."/>
            <person name="Zhang Z."/>
            <person name="Liang K."/>
            <person name="Li H."/>
            <person name="Wang T."/>
            <person name="Liu H."/>
            <person name="Zhang C."/>
            <person name="Li Z."/>
            <person name="Wang Q."/>
            <person name="Meng J."/>
        </authorList>
    </citation>
    <scope>NUCLEOTIDE SEQUENCE [LARGE SCALE GENOMIC DNA]</scope>
    <source>
        <strain evidence="5 6">WHSC-8</strain>
    </source>
</reference>
<protein>
    <recommendedName>
        <fullName evidence="4">Trehalose 6-phosphate phosphatase</fullName>
        <ecNumber evidence="4">3.1.3.12</ecNumber>
    </recommendedName>
</protein>
<comment type="pathway">
    <text evidence="1 4">Glycan biosynthesis; trehalose biosynthesis.</text>
</comment>
<evidence type="ECO:0000313" key="5">
    <source>
        <dbReference type="EMBL" id="AJP73069.1"/>
    </source>
</evidence>
<sequence>MSTAQTDMLLQPPLSLLQGASLFLDVDGTLIELMDRPDAVVADAALLRLLAALDRRLDGRVAVVSGRSLAQLDEILGSAAEALALSGSHGGEYRWPGVMARPERPATLDRAVRDLGALAGQHPGALVEEKSYGVVFHYRMAPDAEEPGLALAAELARTLDLQLQDGNRMIELRVPGGNKGDAVRRLMERPEMMGTVPLFVGDDLTDEPAFEAVAALGGAGILVGPPRDTAARYALRDPVAVRAWLAEAAR</sequence>
<comment type="function">
    <text evidence="4">Removes the phosphate from trehalose 6-phosphate to produce free trehalose.</text>
</comment>
<dbReference type="GO" id="GO:0046872">
    <property type="term" value="F:metal ion binding"/>
    <property type="evidence" value="ECO:0007669"/>
    <property type="project" value="UniProtKB-KW"/>
</dbReference>
<organism evidence="5 6">
    <name type="scientific">Sphingomonas hengshuiensis</name>
    <dbReference type="NCBI Taxonomy" id="1609977"/>
    <lineage>
        <taxon>Bacteria</taxon>
        <taxon>Pseudomonadati</taxon>
        <taxon>Pseudomonadota</taxon>
        <taxon>Alphaproteobacteria</taxon>
        <taxon>Sphingomonadales</taxon>
        <taxon>Sphingomonadaceae</taxon>
        <taxon>Sphingomonas</taxon>
    </lineage>
</organism>
<dbReference type="InterPro" id="IPR036412">
    <property type="entry name" value="HAD-like_sf"/>
</dbReference>
<dbReference type="SUPFAM" id="SSF56784">
    <property type="entry name" value="HAD-like"/>
    <property type="match status" value="1"/>
</dbReference>
<evidence type="ECO:0000256" key="4">
    <source>
        <dbReference type="RuleBase" id="RU361117"/>
    </source>
</evidence>
<keyword evidence="4" id="KW-0460">Magnesium</keyword>
<dbReference type="Proteomes" id="UP000032300">
    <property type="component" value="Chromosome"/>
</dbReference>
<dbReference type="KEGG" id="sphi:TS85_16600"/>
<dbReference type="EMBL" id="CP010836">
    <property type="protein sequence ID" value="AJP73069.1"/>
    <property type="molecule type" value="Genomic_DNA"/>
</dbReference>
<dbReference type="InterPro" id="IPR023214">
    <property type="entry name" value="HAD_sf"/>
</dbReference>
<dbReference type="EC" id="3.1.3.12" evidence="4"/>
<evidence type="ECO:0000256" key="2">
    <source>
        <dbReference type="ARBA" id="ARBA00008770"/>
    </source>
</evidence>
<dbReference type="GO" id="GO:0004805">
    <property type="term" value="F:trehalose-phosphatase activity"/>
    <property type="evidence" value="ECO:0007669"/>
    <property type="project" value="UniProtKB-EC"/>
</dbReference>
<dbReference type="UniPathway" id="UPA00299"/>
<dbReference type="InterPro" id="IPR003337">
    <property type="entry name" value="Trehalose_PPase"/>
</dbReference>
<comment type="catalytic activity">
    <reaction evidence="4">
        <text>alpha,alpha-trehalose 6-phosphate + H2O = alpha,alpha-trehalose + phosphate</text>
        <dbReference type="Rhea" id="RHEA:23420"/>
        <dbReference type="ChEBI" id="CHEBI:15377"/>
        <dbReference type="ChEBI" id="CHEBI:16551"/>
        <dbReference type="ChEBI" id="CHEBI:43474"/>
        <dbReference type="ChEBI" id="CHEBI:58429"/>
        <dbReference type="EC" id="3.1.3.12"/>
    </reaction>
</comment>
<reference evidence="5 6" key="1">
    <citation type="journal article" date="2015" name="Int. J. Syst. Evol. Microbiol.">
        <title>Sphingomonas hengshuiensis sp. nov., isolated from lake wetland.</title>
        <authorList>
            <person name="Wei S."/>
            <person name="Wang T."/>
            <person name="Liu H."/>
            <person name="Zhang C."/>
            <person name="Guo J."/>
            <person name="Wang Q."/>
            <person name="Liang K."/>
            <person name="Zhang Z."/>
        </authorList>
    </citation>
    <scope>NUCLEOTIDE SEQUENCE [LARGE SCALE GENOMIC DNA]</scope>
    <source>
        <strain evidence="5 6">WHSC-8</strain>
    </source>
</reference>
<dbReference type="Gene3D" id="3.30.70.1020">
    <property type="entry name" value="Trehalose-6-phosphate phosphatase related protein, domain 2"/>
    <property type="match status" value="1"/>
</dbReference>
<dbReference type="GO" id="GO:0005992">
    <property type="term" value="P:trehalose biosynthetic process"/>
    <property type="evidence" value="ECO:0007669"/>
    <property type="project" value="UniProtKB-UniPathway"/>
</dbReference>
<keyword evidence="4" id="KW-0479">Metal-binding</keyword>
<keyword evidence="6" id="KW-1185">Reference proteome</keyword>
<proteinExistence type="inferred from homology"/>
<evidence type="ECO:0000313" key="6">
    <source>
        <dbReference type="Proteomes" id="UP000032300"/>
    </source>
</evidence>
<evidence type="ECO:0000256" key="1">
    <source>
        <dbReference type="ARBA" id="ARBA00005199"/>
    </source>
</evidence>
<keyword evidence="3 4" id="KW-0378">Hydrolase</keyword>
<dbReference type="PANTHER" id="PTHR43768">
    <property type="entry name" value="TREHALOSE 6-PHOSPHATE PHOSPHATASE"/>
    <property type="match status" value="1"/>
</dbReference>
<accession>A0A7U4JA69</accession>
<dbReference type="NCBIfam" id="TIGR01484">
    <property type="entry name" value="HAD-SF-IIB"/>
    <property type="match status" value="1"/>
</dbReference>
<comment type="cofactor">
    <cofactor evidence="4">
        <name>Mg(2+)</name>
        <dbReference type="ChEBI" id="CHEBI:18420"/>
    </cofactor>
</comment>
<dbReference type="Gene3D" id="3.40.50.1000">
    <property type="entry name" value="HAD superfamily/HAD-like"/>
    <property type="match status" value="1"/>
</dbReference>
<dbReference type="InterPro" id="IPR006379">
    <property type="entry name" value="HAD-SF_hydro_IIB"/>
</dbReference>
<dbReference type="PANTHER" id="PTHR43768:SF3">
    <property type="entry name" value="TREHALOSE 6-PHOSPHATE PHOSPHATASE"/>
    <property type="match status" value="1"/>
</dbReference>
<dbReference type="InterPro" id="IPR044651">
    <property type="entry name" value="OTSB-like"/>
</dbReference>
<name>A0A7U4JA69_9SPHN</name>